<dbReference type="SMART" id="SM01163">
    <property type="entry name" value="DUF1785"/>
    <property type="match status" value="1"/>
</dbReference>
<evidence type="ECO:0000256" key="1">
    <source>
        <dbReference type="SAM" id="MobiDB-lite"/>
    </source>
</evidence>
<accession>G7DVX0</accession>
<dbReference type="InParanoid" id="G7DVX0"/>
<evidence type="ECO:0008006" key="6">
    <source>
        <dbReference type="Google" id="ProtNLM"/>
    </source>
</evidence>
<feature type="domain" description="Piwi" evidence="3">
    <location>
        <begin position="575"/>
        <end position="871"/>
    </location>
</feature>
<dbReference type="CDD" id="cd02846">
    <property type="entry name" value="PAZ_argonaute_like"/>
    <property type="match status" value="1"/>
</dbReference>
<reference evidence="4 5" key="1">
    <citation type="journal article" date="2011" name="J. Gen. Appl. Microbiol.">
        <title>Draft genome sequencing of the enigmatic basidiomycete Mixia osmundae.</title>
        <authorList>
            <person name="Nishida H."/>
            <person name="Nagatsuka Y."/>
            <person name="Sugiyama J."/>
        </authorList>
    </citation>
    <scope>NUCLEOTIDE SEQUENCE [LARGE SCALE GENOMIC DNA]</scope>
    <source>
        <strain evidence="5">CBS 9802 / IAM 14324 / JCM 22182 / KY 12970</strain>
    </source>
</reference>
<keyword evidence="5" id="KW-1185">Reference proteome</keyword>
<dbReference type="InterPro" id="IPR012337">
    <property type="entry name" value="RNaseH-like_sf"/>
</dbReference>
<evidence type="ECO:0000259" key="3">
    <source>
        <dbReference type="PROSITE" id="PS50822"/>
    </source>
</evidence>
<dbReference type="PANTHER" id="PTHR22891">
    <property type="entry name" value="EUKARYOTIC TRANSLATION INITIATION FACTOR 2C"/>
    <property type="match status" value="1"/>
</dbReference>
<dbReference type="FunCoup" id="G7DVX0">
    <property type="interactions" value="204"/>
</dbReference>
<organism evidence="4 5">
    <name type="scientific">Mixia osmundae (strain CBS 9802 / IAM 14324 / JCM 22182 / KY 12970)</name>
    <dbReference type="NCBI Taxonomy" id="764103"/>
    <lineage>
        <taxon>Eukaryota</taxon>
        <taxon>Fungi</taxon>
        <taxon>Dikarya</taxon>
        <taxon>Basidiomycota</taxon>
        <taxon>Pucciniomycotina</taxon>
        <taxon>Mixiomycetes</taxon>
        <taxon>Mixiales</taxon>
        <taxon>Mixiaceae</taxon>
        <taxon>Mixia</taxon>
    </lineage>
</organism>
<dbReference type="InterPro" id="IPR003165">
    <property type="entry name" value="Piwi"/>
</dbReference>
<dbReference type="SMART" id="SM00950">
    <property type="entry name" value="Piwi"/>
    <property type="match status" value="1"/>
</dbReference>
<gene>
    <name evidence="4" type="primary">Mo01384</name>
    <name evidence="4" type="ORF">E5Q_01384</name>
</gene>
<dbReference type="GO" id="GO:0003723">
    <property type="term" value="F:RNA binding"/>
    <property type="evidence" value="ECO:0007669"/>
    <property type="project" value="InterPro"/>
</dbReference>
<name>G7DVX0_MIXOS</name>
<feature type="domain" description="PAZ" evidence="2">
    <location>
        <begin position="288"/>
        <end position="389"/>
    </location>
</feature>
<dbReference type="OrthoDB" id="10252740at2759"/>
<feature type="region of interest" description="Disordered" evidence="1">
    <location>
        <begin position="870"/>
        <end position="892"/>
    </location>
</feature>
<dbReference type="AlphaFoldDB" id="G7DVX0"/>
<dbReference type="Pfam" id="PF02170">
    <property type="entry name" value="PAZ"/>
    <property type="match status" value="1"/>
</dbReference>
<feature type="compositionally biased region" description="Polar residues" evidence="1">
    <location>
        <begin position="879"/>
        <end position="888"/>
    </location>
</feature>
<dbReference type="PROSITE" id="PS50821">
    <property type="entry name" value="PAZ"/>
    <property type="match status" value="1"/>
</dbReference>
<evidence type="ECO:0000259" key="2">
    <source>
        <dbReference type="PROSITE" id="PS50821"/>
    </source>
</evidence>
<dbReference type="SUPFAM" id="SSF101690">
    <property type="entry name" value="PAZ domain"/>
    <property type="match status" value="1"/>
</dbReference>
<dbReference type="InterPro" id="IPR036085">
    <property type="entry name" value="PAZ_dom_sf"/>
</dbReference>
<dbReference type="InterPro" id="IPR032474">
    <property type="entry name" value="Argonaute_N"/>
</dbReference>
<dbReference type="Gene3D" id="3.40.50.2300">
    <property type="match status" value="1"/>
</dbReference>
<evidence type="ECO:0000313" key="4">
    <source>
        <dbReference type="EMBL" id="GAA94730.1"/>
    </source>
</evidence>
<dbReference type="RefSeq" id="XP_014568159.1">
    <property type="nucleotide sequence ID" value="XM_014712673.1"/>
</dbReference>
<dbReference type="HOGENOM" id="CLU_004544_4_3_1"/>
<dbReference type="Pfam" id="PF16487">
    <property type="entry name" value="ArgoMid"/>
    <property type="match status" value="1"/>
</dbReference>
<sequence>MATLEPTVRPRVTKRIQLGRGSAGKPIELRVNAMDAQVKPGAFLNILHYDVNIEPEGDKLPKDFARRMINYLRGFPNVKGPERPFRTTDDNKPASVVYDGRKQAFSPHPLFDNAAAADIGDYVLFGEGESFSEAPPDGAKKKAYRIKIRRVAELDLKALYGAINPPADGRNAAQPTVTIAGEKGIETLISALNVALKSDLFASHPNKGSAFYPIGYDKHDPRSVEQARRQRSVGKGVELWKGYFISLRPATGKMILNVDLSFCPMIPGGNLADVCKAILELRDISGLDIQQIARSNKLPMLNRMLRGVRVSANVERLNQGMTKRYFKIRDVLPQSALQYTFQDNDREQKYNVATYFKQERGTQLRNPHWPVVQVGRDAVYPLELLSVEFGTKYTRKLDPAQTANMIKQTAVKPQERFRGVKEITTLFPDMRERLRPWGIDISNEFVKVQGRVLAAPRITVKDKRGQPVPAQIRDGVWDLGRQNAQFYKPAAPLISWGVAIFANERYAQITKVQNAMLALMQVLSQRGIQIKNDRPKIKYADQDLLTQTPRQQQLSEFLHRFGSELYQDTKVPPQLFICILDGQITWHYPAVKVFGDTQKPVATQCLRADKSLSDRRGYFDNVALKINAKLGGAHSDYAPAIKGISEGLMVCGADVYHPPPGSLQPSISGAVGSLDNSQYASAYAIQPSRVEYLEDLTSLIEQLLQKRHAKTGKYPSRLVVFRDGVSESQYDMALLKEVSQIREACRKVNPTVQPKITYIIASKRHHIRFEPVSLGMADRSGNAPPGTVVDNAITHPTDADFYLQSHAGLQGTSRSTHYQLLLDENGFDANSIQEFTYGLSHAFARCTRSISIASPARYAHLVCERARVLNSRPGDGDTESTWSGSEGSDVQRRRLEKELRERAVFVNDNQSVRLSFV</sequence>
<dbReference type="OMA" id="CFAQQQH"/>
<dbReference type="Pfam" id="PF02171">
    <property type="entry name" value="Piwi"/>
    <property type="match status" value="1"/>
</dbReference>
<dbReference type="InterPro" id="IPR003100">
    <property type="entry name" value="PAZ_dom"/>
</dbReference>
<dbReference type="Proteomes" id="UP000009131">
    <property type="component" value="Unassembled WGS sequence"/>
</dbReference>
<proteinExistence type="predicted"/>
<dbReference type="Pfam" id="PF08699">
    <property type="entry name" value="ArgoL1"/>
    <property type="match status" value="1"/>
</dbReference>
<dbReference type="Pfam" id="PF16486">
    <property type="entry name" value="ArgoN"/>
    <property type="match status" value="1"/>
</dbReference>
<dbReference type="PROSITE" id="PS50822">
    <property type="entry name" value="PIWI"/>
    <property type="match status" value="1"/>
</dbReference>
<dbReference type="InterPro" id="IPR014811">
    <property type="entry name" value="ArgoL1"/>
</dbReference>
<comment type="caution">
    <text evidence="4">The sequence shown here is derived from an EMBL/GenBank/DDBJ whole genome shotgun (WGS) entry which is preliminary data.</text>
</comment>
<dbReference type="SUPFAM" id="SSF53098">
    <property type="entry name" value="Ribonuclease H-like"/>
    <property type="match status" value="1"/>
</dbReference>
<dbReference type="Gene3D" id="2.170.260.10">
    <property type="entry name" value="paz domain"/>
    <property type="match status" value="1"/>
</dbReference>
<protein>
    <recommendedName>
        <fullName evidence="6">Piwi domain-containing protein</fullName>
    </recommendedName>
</protein>
<evidence type="ECO:0000313" key="5">
    <source>
        <dbReference type="Proteomes" id="UP000009131"/>
    </source>
</evidence>
<reference evidence="4 5" key="2">
    <citation type="journal article" date="2012" name="Open Biol.">
        <title>Characteristics of nucleosomes and linker DNA regions on the genome of the basidiomycete Mixia osmundae revealed by mono- and dinucleosome mapping.</title>
        <authorList>
            <person name="Nishida H."/>
            <person name="Kondo S."/>
            <person name="Matsumoto T."/>
            <person name="Suzuki Y."/>
            <person name="Yoshikawa H."/>
            <person name="Taylor T.D."/>
            <person name="Sugiyama J."/>
        </authorList>
    </citation>
    <scope>NUCLEOTIDE SEQUENCE [LARGE SCALE GENOMIC DNA]</scope>
    <source>
        <strain evidence="5">CBS 9802 / IAM 14324 / JCM 22182 / KY 12970</strain>
    </source>
</reference>
<dbReference type="InterPro" id="IPR032473">
    <property type="entry name" value="Argonaute_Mid_dom"/>
</dbReference>
<dbReference type="Gene3D" id="3.30.420.10">
    <property type="entry name" value="Ribonuclease H-like superfamily/Ribonuclease H"/>
    <property type="match status" value="1"/>
</dbReference>
<dbReference type="eggNOG" id="KOG1041">
    <property type="taxonomic scope" value="Eukaryota"/>
</dbReference>
<dbReference type="EMBL" id="BABT02000046">
    <property type="protein sequence ID" value="GAA94730.1"/>
    <property type="molecule type" value="Genomic_DNA"/>
</dbReference>
<dbReference type="InterPro" id="IPR036397">
    <property type="entry name" value="RNaseH_sf"/>
</dbReference>
<dbReference type="STRING" id="764103.G7DVX0"/>